<evidence type="ECO:0000256" key="5">
    <source>
        <dbReference type="ARBA" id="ARBA00022882"/>
    </source>
</evidence>
<dbReference type="GO" id="GO:0030171">
    <property type="term" value="F:voltage-gated proton channel activity"/>
    <property type="evidence" value="ECO:0007669"/>
    <property type="project" value="InterPro"/>
</dbReference>
<accession>A0A8B8ENN9</accession>
<dbReference type="InterPro" id="IPR031846">
    <property type="entry name" value="Hvcn1"/>
</dbReference>
<evidence type="ECO:0000313" key="13">
    <source>
        <dbReference type="RefSeq" id="XP_022341541.1"/>
    </source>
</evidence>
<dbReference type="GO" id="GO:0005886">
    <property type="term" value="C:plasma membrane"/>
    <property type="evidence" value="ECO:0007669"/>
    <property type="project" value="UniProtKB-SubCell"/>
</dbReference>
<dbReference type="RefSeq" id="XP_022341541.1">
    <property type="nucleotide sequence ID" value="XM_022485833.1"/>
</dbReference>
<dbReference type="GO" id="GO:0034702">
    <property type="term" value="C:monoatomic ion channel complex"/>
    <property type="evidence" value="ECO:0007669"/>
    <property type="project" value="UniProtKB-KW"/>
</dbReference>
<dbReference type="Proteomes" id="UP000694844">
    <property type="component" value="Chromosome 1"/>
</dbReference>
<dbReference type="PANTHER" id="PTHR46480:SF1">
    <property type="entry name" value="VOLTAGE-GATED HYDROGEN CHANNEL 1"/>
    <property type="match status" value="1"/>
</dbReference>
<keyword evidence="12" id="KW-1185">Reference proteome</keyword>
<dbReference type="OrthoDB" id="427456at2759"/>
<keyword evidence="3" id="KW-1003">Cell membrane</keyword>
<evidence type="ECO:0000256" key="3">
    <source>
        <dbReference type="ARBA" id="ARBA00022475"/>
    </source>
</evidence>
<dbReference type="Gene3D" id="1.20.120.350">
    <property type="entry name" value="Voltage-gated potassium channels. Chain C"/>
    <property type="match status" value="1"/>
</dbReference>
<evidence type="ECO:0000256" key="6">
    <source>
        <dbReference type="ARBA" id="ARBA00022989"/>
    </source>
</evidence>
<organism evidence="12 13">
    <name type="scientific">Crassostrea virginica</name>
    <name type="common">Eastern oyster</name>
    <dbReference type="NCBI Taxonomy" id="6565"/>
    <lineage>
        <taxon>Eukaryota</taxon>
        <taxon>Metazoa</taxon>
        <taxon>Spiralia</taxon>
        <taxon>Lophotrochozoa</taxon>
        <taxon>Mollusca</taxon>
        <taxon>Bivalvia</taxon>
        <taxon>Autobranchia</taxon>
        <taxon>Pteriomorphia</taxon>
        <taxon>Ostreida</taxon>
        <taxon>Ostreoidea</taxon>
        <taxon>Ostreidae</taxon>
        <taxon>Crassostrea</taxon>
    </lineage>
</organism>
<evidence type="ECO:0000256" key="4">
    <source>
        <dbReference type="ARBA" id="ARBA00022692"/>
    </source>
</evidence>
<evidence type="ECO:0000256" key="2">
    <source>
        <dbReference type="ARBA" id="ARBA00022448"/>
    </source>
</evidence>
<proteinExistence type="predicted"/>
<keyword evidence="4 11" id="KW-0812">Transmembrane</keyword>
<keyword evidence="9" id="KW-0407">Ion channel</keyword>
<keyword evidence="2" id="KW-0813">Transport</keyword>
<evidence type="ECO:0000256" key="7">
    <source>
        <dbReference type="ARBA" id="ARBA00023065"/>
    </source>
</evidence>
<dbReference type="GeneID" id="111135605"/>
<protein>
    <submittedName>
        <fullName evidence="13">Uncharacterized protein LOC111135605</fullName>
    </submittedName>
</protein>
<feature type="region of interest" description="Disordered" evidence="10">
    <location>
        <begin position="428"/>
        <end position="449"/>
    </location>
</feature>
<evidence type="ECO:0000256" key="1">
    <source>
        <dbReference type="ARBA" id="ARBA00004651"/>
    </source>
</evidence>
<evidence type="ECO:0000256" key="9">
    <source>
        <dbReference type="ARBA" id="ARBA00023303"/>
    </source>
</evidence>
<reference evidence="12" key="1">
    <citation type="submission" date="2024-06" db="UniProtKB">
        <authorList>
            <consortium name="RefSeq"/>
        </authorList>
    </citation>
    <scope>NUCLEOTIDE SEQUENCE [LARGE SCALE GENOMIC DNA]</scope>
</reference>
<feature type="region of interest" description="Disordered" evidence="10">
    <location>
        <begin position="134"/>
        <end position="164"/>
    </location>
</feature>
<reference evidence="13" key="2">
    <citation type="submission" date="2025-08" db="UniProtKB">
        <authorList>
            <consortium name="RefSeq"/>
        </authorList>
    </citation>
    <scope>IDENTIFICATION</scope>
    <source>
        <tissue evidence="13">Whole sample</tissue>
    </source>
</reference>
<dbReference type="AlphaFoldDB" id="A0A8B8ENN9"/>
<evidence type="ECO:0000256" key="10">
    <source>
        <dbReference type="SAM" id="MobiDB-lite"/>
    </source>
</evidence>
<sequence length="449" mass="51084">MKDICWQMKTSEGNNNCLPGRRKPSHGSRFKKRLSILLHTHVALIGLCTLSVLDAGCVIGQIISDILIMKDELQEKTLMENHAKKTLFEIFPERFNKSDYEKTSLEHIVVILKECFNDLKKNETSKISERTKLMHTHSHAPEKSHHVHPRTRKRRAAGGNHQHSFHDEEKSINHHILHELTHAFHLGSMVILTVLLVETKLKILAMGKKFLHHKIEVFDAFVITVSWILDIAFWEGLWAHPEQEAANIMIFILPWRVIRIVNSFVMVIQEKDQVQLKIVKQQYRGSVKRASDMKMKVELYRIELRHLQSLCRRRGATEKEIQSCAPEGKRRRSSLLPVLTRLASVGLLGSVSSSADLTKEAAASNDTSDEEDSAVEITSRPNSNYSNYSSDCLSLARTVSTGSSVSAFPASTSLENLVHDNLAYVDEKPPNYKEVSDDTKNEDDFHTKL</sequence>
<evidence type="ECO:0000256" key="8">
    <source>
        <dbReference type="ARBA" id="ARBA00023136"/>
    </source>
</evidence>
<feature type="region of interest" description="Disordered" evidence="10">
    <location>
        <begin position="358"/>
        <end position="382"/>
    </location>
</feature>
<evidence type="ECO:0000256" key="11">
    <source>
        <dbReference type="SAM" id="Phobius"/>
    </source>
</evidence>
<feature type="compositionally biased region" description="Basic residues" evidence="10">
    <location>
        <begin position="145"/>
        <end position="156"/>
    </location>
</feature>
<dbReference type="PANTHER" id="PTHR46480">
    <property type="entry name" value="F20B24.22"/>
    <property type="match status" value="1"/>
</dbReference>
<keyword evidence="7" id="KW-0406">Ion transport</keyword>
<dbReference type="KEGG" id="cvn:111135605"/>
<keyword evidence="6 11" id="KW-1133">Transmembrane helix</keyword>
<comment type="subcellular location">
    <subcellularLocation>
        <location evidence="1">Cell membrane</location>
        <topology evidence="1">Multi-pass membrane protein</topology>
    </subcellularLocation>
</comment>
<evidence type="ECO:0000313" key="12">
    <source>
        <dbReference type="Proteomes" id="UP000694844"/>
    </source>
</evidence>
<feature type="transmembrane region" description="Helical" evidence="11">
    <location>
        <begin position="36"/>
        <end position="63"/>
    </location>
</feature>
<gene>
    <name evidence="13" type="primary">LOC111135605</name>
</gene>
<keyword evidence="8 11" id="KW-0472">Membrane</keyword>
<keyword evidence="5" id="KW-0851">Voltage-gated channel</keyword>
<dbReference type="InterPro" id="IPR027359">
    <property type="entry name" value="Volt_channel_dom_sf"/>
</dbReference>
<name>A0A8B8ENN9_CRAVI</name>